<keyword evidence="3" id="KW-0804">Transcription</keyword>
<comment type="caution">
    <text evidence="5">The sequence shown here is derived from an EMBL/GenBank/DDBJ whole genome shotgun (WGS) entry which is preliminary data.</text>
</comment>
<feature type="domain" description="HTH arsR-type" evidence="4">
    <location>
        <begin position="26"/>
        <end position="120"/>
    </location>
</feature>
<gene>
    <name evidence="5" type="primary">ziaR_1</name>
    <name evidence="5" type="ORF">SDC9_05155</name>
</gene>
<organism evidence="5">
    <name type="scientific">bioreactor metagenome</name>
    <dbReference type="NCBI Taxonomy" id="1076179"/>
    <lineage>
        <taxon>unclassified sequences</taxon>
        <taxon>metagenomes</taxon>
        <taxon>ecological metagenomes</taxon>
    </lineage>
</organism>
<proteinExistence type="predicted"/>
<dbReference type="PANTHER" id="PTHR43132">
    <property type="entry name" value="ARSENICAL RESISTANCE OPERON REPRESSOR ARSR-RELATED"/>
    <property type="match status" value="1"/>
</dbReference>
<evidence type="ECO:0000256" key="2">
    <source>
        <dbReference type="ARBA" id="ARBA00023125"/>
    </source>
</evidence>
<protein>
    <submittedName>
        <fullName evidence="5">Transcriptional repressor SmtB</fullName>
    </submittedName>
</protein>
<evidence type="ECO:0000313" key="5">
    <source>
        <dbReference type="EMBL" id="MPL59601.1"/>
    </source>
</evidence>
<dbReference type="InterPro" id="IPR011991">
    <property type="entry name" value="ArsR-like_HTH"/>
</dbReference>
<dbReference type="GO" id="GO:0003677">
    <property type="term" value="F:DNA binding"/>
    <property type="evidence" value="ECO:0007669"/>
    <property type="project" value="UniProtKB-KW"/>
</dbReference>
<dbReference type="Gene3D" id="1.10.10.10">
    <property type="entry name" value="Winged helix-like DNA-binding domain superfamily/Winged helix DNA-binding domain"/>
    <property type="match status" value="1"/>
</dbReference>
<dbReference type="EMBL" id="VSSQ01000010">
    <property type="protein sequence ID" value="MPL59601.1"/>
    <property type="molecule type" value="Genomic_DNA"/>
</dbReference>
<evidence type="ECO:0000256" key="1">
    <source>
        <dbReference type="ARBA" id="ARBA00023015"/>
    </source>
</evidence>
<dbReference type="SMART" id="SM00418">
    <property type="entry name" value="HTH_ARSR"/>
    <property type="match status" value="1"/>
</dbReference>
<dbReference type="GO" id="GO:0003700">
    <property type="term" value="F:DNA-binding transcription factor activity"/>
    <property type="evidence" value="ECO:0007669"/>
    <property type="project" value="InterPro"/>
</dbReference>
<dbReference type="PANTHER" id="PTHR43132:SF6">
    <property type="entry name" value="HTH-TYPE TRANSCRIPTIONAL REPRESSOR CZRA"/>
    <property type="match status" value="1"/>
</dbReference>
<evidence type="ECO:0000259" key="4">
    <source>
        <dbReference type="PROSITE" id="PS50987"/>
    </source>
</evidence>
<evidence type="ECO:0000256" key="3">
    <source>
        <dbReference type="ARBA" id="ARBA00023163"/>
    </source>
</evidence>
<sequence length="131" mass="14970">MNNSAEVCRVLIIHNEAVQLARQSLPPEERIQEMADLLKNLSDPTRIKMINALAYSELCVCDLGAILNMNQPAVSQQLKTLKQAGLIANRKDGKIVYYRLNDKRILQIYEMILFHLAKTYELPTSTKEIKK</sequence>
<reference evidence="5" key="1">
    <citation type="submission" date="2019-08" db="EMBL/GenBank/DDBJ databases">
        <authorList>
            <person name="Kucharzyk K."/>
            <person name="Murdoch R.W."/>
            <person name="Higgins S."/>
            <person name="Loffler F."/>
        </authorList>
    </citation>
    <scope>NUCLEOTIDE SEQUENCE</scope>
</reference>
<dbReference type="PRINTS" id="PR00778">
    <property type="entry name" value="HTHARSR"/>
</dbReference>
<dbReference type="SUPFAM" id="SSF46785">
    <property type="entry name" value="Winged helix' DNA-binding domain"/>
    <property type="match status" value="1"/>
</dbReference>
<dbReference type="PROSITE" id="PS50987">
    <property type="entry name" value="HTH_ARSR_2"/>
    <property type="match status" value="1"/>
</dbReference>
<name>A0A644T104_9ZZZZ</name>
<dbReference type="NCBIfam" id="NF033788">
    <property type="entry name" value="HTH_metalloreg"/>
    <property type="match status" value="1"/>
</dbReference>
<dbReference type="InterPro" id="IPR036388">
    <property type="entry name" value="WH-like_DNA-bd_sf"/>
</dbReference>
<dbReference type="AlphaFoldDB" id="A0A644T104"/>
<dbReference type="InterPro" id="IPR001845">
    <property type="entry name" value="HTH_ArsR_DNA-bd_dom"/>
</dbReference>
<keyword evidence="1" id="KW-0805">Transcription regulation</keyword>
<dbReference type="InterPro" id="IPR036390">
    <property type="entry name" value="WH_DNA-bd_sf"/>
</dbReference>
<dbReference type="Pfam" id="PF01022">
    <property type="entry name" value="HTH_5"/>
    <property type="match status" value="1"/>
</dbReference>
<dbReference type="CDD" id="cd00090">
    <property type="entry name" value="HTH_ARSR"/>
    <property type="match status" value="1"/>
</dbReference>
<dbReference type="InterPro" id="IPR051011">
    <property type="entry name" value="Metal_resp_trans_reg"/>
</dbReference>
<accession>A0A644T104</accession>
<keyword evidence="2" id="KW-0238">DNA-binding</keyword>